<dbReference type="GeneID" id="61768406"/>
<dbReference type="RefSeq" id="WP_244948503.1">
    <property type="nucleotide sequence ID" value="NZ_CP043404.1"/>
</dbReference>
<evidence type="ECO:0000256" key="5">
    <source>
        <dbReference type="PROSITE-ProRule" id="PRU10137"/>
    </source>
</evidence>
<keyword evidence="2" id="KW-0238">DNA-binding</keyword>
<gene>
    <name evidence="9" type="primary">hin</name>
    <name evidence="9" type="ORF">FX981_01624</name>
</gene>
<evidence type="ECO:0000256" key="2">
    <source>
        <dbReference type="ARBA" id="ARBA00023125"/>
    </source>
</evidence>
<dbReference type="InterPro" id="IPR038109">
    <property type="entry name" value="DNA_bind_recomb_sf"/>
</dbReference>
<dbReference type="GO" id="GO:0015074">
    <property type="term" value="P:DNA integration"/>
    <property type="evidence" value="ECO:0007669"/>
    <property type="project" value="UniProtKB-KW"/>
</dbReference>
<keyword evidence="3" id="KW-0233">DNA recombination</keyword>
<dbReference type="PANTHER" id="PTHR30461:SF23">
    <property type="entry name" value="DNA RECOMBINASE-RELATED"/>
    <property type="match status" value="1"/>
</dbReference>
<dbReference type="InterPro" id="IPR036162">
    <property type="entry name" value="Resolvase-like_N_sf"/>
</dbReference>
<dbReference type="GO" id="GO:0000150">
    <property type="term" value="F:DNA strand exchange activity"/>
    <property type="evidence" value="ECO:0007669"/>
    <property type="project" value="InterPro"/>
</dbReference>
<evidence type="ECO:0000313" key="10">
    <source>
        <dbReference type="Proteomes" id="UP000325032"/>
    </source>
</evidence>
<feature type="domain" description="Recombinase" evidence="8">
    <location>
        <begin position="174"/>
        <end position="304"/>
    </location>
</feature>
<organism evidence="9 10">
    <name type="scientific">Bacillus safensis</name>
    <dbReference type="NCBI Taxonomy" id="561879"/>
    <lineage>
        <taxon>Bacteria</taxon>
        <taxon>Bacillati</taxon>
        <taxon>Bacillota</taxon>
        <taxon>Bacilli</taxon>
        <taxon>Bacillales</taxon>
        <taxon>Bacillaceae</taxon>
        <taxon>Bacillus</taxon>
    </lineage>
</organism>
<dbReference type="EMBL" id="CP043404">
    <property type="protein sequence ID" value="QEK63383.1"/>
    <property type="molecule type" value="Genomic_DNA"/>
</dbReference>
<keyword evidence="1" id="KW-0229">DNA integration</keyword>
<protein>
    <submittedName>
        <fullName evidence="9">DNA-invertase hin</fullName>
    </submittedName>
</protein>
<keyword evidence="6" id="KW-0175">Coiled coil</keyword>
<dbReference type="InterPro" id="IPR006118">
    <property type="entry name" value="Recombinase_CS"/>
</dbReference>
<dbReference type="Gene3D" id="3.90.1750.20">
    <property type="entry name" value="Putative Large Serine Recombinase, Chain B, Domain 2"/>
    <property type="match status" value="1"/>
</dbReference>
<dbReference type="CDD" id="cd00338">
    <property type="entry name" value="Ser_Recombinase"/>
    <property type="match status" value="1"/>
</dbReference>
<evidence type="ECO:0000256" key="3">
    <source>
        <dbReference type="ARBA" id="ARBA00023172"/>
    </source>
</evidence>
<evidence type="ECO:0000256" key="6">
    <source>
        <dbReference type="SAM" id="Coils"/>
    </source>
</evidence>
<dbReference type="Pfam" id="PF07508">
    <property type="entry name" value="Recombinase"/>
    <property type="match status" value="1"/>
</dbReference>
<sequence>MNNSTRPIMDLNTTLERKKAALYVRVSTTEQAEEGYSIEEQIRVLKEMCDREGYEVFKIYDDRGISGKSIKGRPALQQLLRDANEHAFDMVLVWKMNRFSRKTLDLLTIVDLLKKKHISFRSLTECHETETPSGVMQFQMMAIIAEFERANIAENVKMGMIARAREGSWNGGQVLGYDVVGHFDDNRKRKQSKLVINEEEASIVREIFHMYNTGHGYKSIANHLNKKGFTTKKNKSFSISAIKTILTNPLYVGMIRFNVRRDWEEKRRNNINPHPVIEKGKHQPIITEETWEKTKSIMKSKSGKPNRIHNGKFPLTGIMKCPVCGSGMVIGRTTNKRKDGTKRILEYYVCGAWKNKGSTVCQSNGVRADYADKYVLNQISKVANNEKVINAILSKLNNSEKNEMPELEKQYRQLKIDLSNLQSKKQKVIGIYEDGTITKLDLQNRLKIINSEQEKLEERMRLITEKLGESQTKPIDYNVVAAIMKEFHTRLKKQLTNEQMKQLMRLMIDQITISDKREIESIQITLNHRVLKYFHNEKGVAESSNEDDFATPFSICFDICHL</sequence>
<evidence type="ECO:0000256" key="4">
    <source>
        <dbReference type="PIRSR" id="PIRSR606118-50"/>
    </source>
</evidence>
<dbReference type="PROSITE" id="PS51736">
    <property type="entry name" value="RECOMBINASES_3"/>
    <property type="match status" value="1"/>
</dbReference>
<name>A0A5C0WHT6_BACIA</name>
<dbReference type="SUPFAM" id="SSF53041">
    <property type="entry name" value="Resolvase-like"/>
    <property type="match status" value="1"/>
</dbReference>
<accession>A0A5C0WHT6</accession>
<dbReference type="InterPro" id="IPR025827">
    <property type="entry name" value="Zn_ribbon_recom_dom"/>
</dbReference>
<dbReference type="Gene3D" id="3.40.50.1390">
    <property type="entry name" value="Resolvase, N-terminal catalytic domain"/>
    <property type="match status" value="1"/>
</dbReference>
<dbReference type="Pfam" id="PF13408">
    <property type="entry name" value="Zn_ribbon_recom"/>
    <property type="match status" value="1"/>
</dbReference>
<feature type="coiled-coil region" evidence="6">
    <location>
        <begin position="397"/>
        <end position="466"/>
    </location>
</feature>
<keyword evidence="10" id="KW-1185">Reference proteome</keyword>
<dbReference type="SMART" id="SM00857">
    <property type="entry name" value="Resolvase"/>
    <property type="match status" value="1"/>
</dbReference>
<dbReference type="PANTHER" id="PTHR30461">
    <property type="entry name" value="DNA-INVERTASE FROM LAMBDOID PROPHAGE"/>
    <property type="match status" value="1"/>
</dbReference>
<evidence type="ECO:0000259" key="8">
    <source>
        <dbReference type="PROSITE" id="PS51737"/>
    </source>
</evidence>
<evidence type="ECO:0000259" key="7">
    <source>
        <dbReference type="PROSITE" id="PS51736"/>
    </source>
</evidence>
<dbReference type="InterPro" id="IPR006119">
    <property type="entry name" value="Resolv_N"/>
</dbReference>
<evidence type="ECO:0000256" key="1">
    <source>
        <dbReference type="ARBA" id="ARBA00022908"/>
    </source>
</evidence>
<evidence type="ECO:0000313" key="9">
    <source>
        <dbReference type="EMBL" id="QEK63383.1"/>
    </source>
</evidence>
<feature type="active site" description="O-(5'-phospho-DNA)-serine intermediate" evidence="4 5">
    <location>
        <position position="27"/>
    </location>
</feature>
<dbReference type="Proteomes" id="UP000325032">
    <property type="component" value="Chromosome"/>
</dbReference>
<dbReference type="InterPro" id="IPR011109">
    <property type="entry name" value="DNA_bind_recombinase_dom"/>
</dbReference>
<dbReference type="GO" id="GO:0003677">
    <property type="term" value="F:DNA binding"/>
    <property type="evidence" value="ECO:0007669"/>
    <property type="project" value="UniProtKB-KW"/>
</dbReference>
<dbReference type="AlphaFoldDB" id="A0A5C0WHT6"/>
<dbReference type="PROSITE" id="PS00397">
    <property type="entry name" value="RECOMBINASES_1"/>
    <property type="match status" value="1"/>
</dbReference>
<reference evidence="9 10" key="1">
    <citation type="journal article" date="2018" name="Plant Biotechnol. Rep.">
        <title>Diversity and antifungal activity of endophytic bacteria associated with Panax ginseng seedlings.</title>
        <authorList>
            <person name="Park J.M."/>
            <person name="Hong C.E."/>
            <person name="Jo S.H."/>
        </authorList>
    </citation>
    <scope>NUCLEOTIDE SEQUENCE [LARGE SCALE GENOMIC DNA]</scope>
    <source>
        <strain evidence="9 10">PgKB20</strain>
    </source>
</reference>
<proteinExistence type="predicted"/>
<dbReference type="InterPro" id="IPR050639">
    <property type="entry name" value="SSR_resolvase"/>
</dbReference>
<feature type="domain" description="Resolvase/invertase-type recombinase catalytic" evidence="7">
    <location>
        <begin position="19"/>
        <end position="167"/>
    </location>
</feature>
<dbReference type="PROSITE" id="PS51737">
    <property type="entry name" value="RECOMBINASE_DNA_BIND"/>
    <property type="match status" value="1"/>
</dbReference>
<dbReference type="Pfam" id="PF00239">
    <property type="entry name" value="Resolvase"/>
    <property type="match status" value="1"/>
</dbReference>